<dbReference type="InterPro" id="IPR021139">
    <property type="entry name" value="NYN"/>
</dbReference>
<dbReference type="PANTHER" id="PTHR35458">
    <property type="entry name" value="SLR0755 PROTEIN"/>
    <property type="match status" value="1"/>
</dbReference>
<dbReference type="EMBL" id="AHNU02000057">
    <property type="protein sequence ID" value="EMN89439.1"/>
    <property type="molecule type" value="Genomic_DNA"/>
</dbReference>
<name>M6Q2C7_9LEPT</name>
<organism evidence="2 3">
    <name type="scientific">Leptospira weilii str. UI 13098</name>
    <dbReference type="NCBI Taxonomy" id="1088542"/>
    <lineage>
        <taxon>Bacteria</taxon>
        <taxon>Pseudomonadati</taxon>
        <taxon>Spirochaetota</taxon>
        <taxon>Spirochaetia</taxon>
        <taxon>Leptospirales</taxon>
        <taxon>Leptospiraceae</taxon>
        <taxon>Leptospira</taxon>
    </lineage>
</organism>
<dbReference type="GO" id="GO:0004540">
    <property type="term" value="F:RNA nuclease activity"/>
    <property type="evidence" value="ECO:0007669"/>
    <property type="project" value="InterPro"/>
</dbReference>
<dbReference type="AlphaFoldDB" id="M6Q2C7"/>
<dbReference type="Gene3D" id="3.40.50.1010">
    <property type="entry name" value="5'-nuclease"/>
    <property type="match status" value="1"/>
</dbReference>
<dbReference type="PANTHER" id="PTHR35458:SF8">
    <property type="entry name" value="SLR0650 PROTEIN"/>
    <property type="match status" value="1"/>
</dbReference>
<dbReference type="CDD" id="cd18722">
    <property type="entry name" value="PIN_NicB-like"/>
    <property type="match status" value="1"/>
</dbReference>
<dbReference type="InterPro" id="IPR047140">
    <property type="entry name" value="LabA"/>
</dbReference>
<reference evidence="2 3" key="1">
    <citation type="submission" date="2013-01" db="EMBL/GenBank/DDBJ databases">
        <authorList>
            <person name="Harkins D.M."/>
            <person name="Durkin A.S."/>
            <person name="Brinkac L.M."/>
            <person name="Haft D.H."/>
            <person name="Selengut J.D."/>
            <person name="Sanka R."/>
            <person name="DePew J."/>
            <person name="Purushe J."/>
            <person name="Chanthongthip A."/>
            <person name="Lattana O."/>
            <person name="Phetsouvanh R."/>
            <person name="Newton P.N."/>
            <person name="Vinetz J.M."/>
            <person name="Sutton G.G."/>
            <person name="Nierman W.C."/>
            <person name="Fouts D.E."/>
        </authorList>
    </citation>
    <scope>NUCLEOTIDE SEQUENCE [LARGE SCALE GENOMIC DNA]</scope>
    <source>
        <strain evidence="2 3">UI 13098</strain>
    </source>
</reference>
<keyword evidence="3" id="KW-1185">Reference proteome</keyword>
<comment type="caution">
    <text evidence="2">The sequence shown here is derived from an EMBL/GenBank/DDBJ whole genome shotgun (WGS) entry which is preliminary data.</text>
</comment>
<proteinExistence type="predicted"/>
<evidence type="ECO:0000313" key="3">
    <source>
        <dbReference type="Proteomes" id="UP000012118"/>
    </source>
</evidence>
<feature type="domain" description="NYN" evidence="1">
    <location>
        <begin position="23"/>
        <end position="194"/>
    </location>
</feature>
<evidence type="ECO:0000259" key="1">
    <source>
        <dbReference type="Pfam" id="PF01936"/>
    </source>
</evidence>
<dbReference type="Proteomes" id="UP000012118">
    <property type="component" value="Unassembled WGS sequence"/>
</dbReference>
<accession>M6Q2C7</accession>
<protein>
    <submittedName>
        <fullName evidence="2">NYN domain protein</fullName>
    </submittedName>
</protein>
<sequence>MVMRRARGYFERGSPCFIMTVKRTYVYIDAFNFYYGKVKGTKYKWLDFSRLCSILLPSNLHQILKIKYYTAEVKPRQNDNGPLNRQQNYIKALKTNPNFEVYYGHFLSHTVKMKLADSPGFANVIKTEEKGSDVNLATHMLYDACKNEYDVAVLISGDSDLLEPVRIIRNDFKKQVGYLNPQKNPSQVLKKNCDFMKDIRNSAIHNSQFPSEVYDLFGNVYRKPDEWI</sequence>
<evidence type="ECO:0000313" key="2">
    <source>
        <dbReference type="EMBL" id="EMN89439.1"/>
    </source>
</evidence>
<gene>
    <name evidence="2" type="ORF">LEP1GSC108_0358</name>
</gene>
<dbReference type="Pfam" id="PF01936">
    <property type="entry name" value="NYN"/>
    <property type="match status" value="1"/>
</dbReference>